<dbReference type="AlphaFoldDB" id="A0A8B6DT27"/>
<keyword evidence="1" id="KW-0863">Zinc-finger</keyword>
<dbReference type="InterPro" id="IPR036875">
    <property type="entry name" value="Znf_CCHC_sf"/>
</dbReference>
<dbReference type="EMBL" id="UYJE01004070">
    <property type="protein sequence ID" value="VDI24749.1"/>
    <property type="molecule type" value="Genomic_DNA"/>
</dbReference>
<name>A0A8B6DT27_MYTGA</name>
<dbReference type="SUPFAM" id="SSF57756">
    <property type="entry name" value="Retrovirus zinc finger-like domains"/>
    <property type="match status" value="1"/>
</dbReference>
<evidence type="ECO:0000313" key="4">
    <source>
        <dbReference type="EMBL" id="VDI24749.1"/>
    </source>
</evidence>
<evidence type="ECO:0000256" key="2">
    <source>
        <dbReference type="SAM" id="MobiDB-lite"/>
    </source>
</evidence>
<accession>A0A8B6DT27</accession>
<feature type="compositionally biased region" description="Acidic residues" evidence="2">
    <location>
        <begin position="276"/>
        <end position="289"/>
    </location>
</feature>
<feature type="compositionally biased region" description="Basic and acidic residues" evidence="2">
    <location>
        <begin position="343"/>
        <end position="356"/>
    </location>
</feature>
<keyword evidence="1" id="KW-0862">Zinc</keyword>
<dbReference type="GO" id="GO:0003676">
    <property type="term" value="F:nucleic acid binding"/>
    <property type="evidence" value="ECO:0007669"/>
    <property type="project" value="InterPro"/>
</dbReference>
<evidence type="ECO:0000259" key="3">
    <source>
        <dbReference type="PROSITE" id="PS50158"/>
    </source>
</evidence>
<proteinExistence type="predicted"/>
<dbReference type="SMART" id="SM00343">
    <property type="entry name" value="ZnF_C2HC"/>
    <property type="match status" value="2"/>
</dbReference>
<gene>
    <name evidence="4" type="ORF">MGAL_10B024455</name>
</gene>
<organism evidence="4 5">
    <name type="scientific">Mytilus galloprovincialis</name>
    <name type="common">Mediterranean mussel</name>
    <dbReference type="NCBI Taxonomy" id="29158"/>
    <lineage>
        <taxon>Eukaryota</taxon>
        <taxon>Metazoa</taxon>
        <taxon>Spiralia</taxon>
        <taxon>Lophotrochozoa</taxon>
        <taxon>Mollusca</taxon>
        <taxon>Bivalvia</taxon>
        <taxon>Autobranchia</taxon>
        <taxon>Pteriomorphia</taxon>
        <taxon>Mytilida</taxon>
        <taxon>Mytiloidea</taxon>
        <taxon>Mytilidae</taxon>
        <taxon>Mytilinae</taxon>
        <taxon>Mytilus</taxon>
    </lineage>
</organism>
<dbReference type="OrthoDB" id="6166567at2759"/>
<dbReference type="Gene3D" id="4.10.60.10">
    <property type="entry name" value="Zinc finger, CCHC-type"/>
    <property type="match status" value="1"/>
</dbReference>
<feature type="compositionally biased region" description="Polar residues" evidence="2">
    <location>
        <begin position="259"/>
        <end position="268"/>
    </location>
</feature>
<dbReference type="PROSITE" id="PS50158">
    <property type="entry name" value="ZF_CCHC"/>
    <property type="match status" value="1"/>
</dbReference>
<evidence type="ECO:0000256" key="1">
    <source>
        <dbReference type="PROSITE-ProRule" id="PRU00047"/>
    </source>
</evidence>
<feature type="domain" description="CCHC-type" evidence="3">
    <location>
        <begin position="235"/>
        <end position="248"/>
    </location>
</feature>
<dbReference type="Proteomes" id="UP000596742">
    <property type="component" value="Unassembled WGS sequence"/>
</dbReference>
<dbReference type="GO" id="GO:0008270">
    <property type="term" value="F:zinc ion binding"/>
    <property type="evidence" value="ECO:0007669"/>
    <property type="project" value="UniProtKB-KW"/>
</dbReference>
<dbReference type="InterPro" id="IPR001878">
    <property type="entry name" value="Znf_CCHC"/>
</dbReference>
<keyword evidence="5" id="KW-1185">Reference proteome</keyword>
<feature type="region of interest" description="Disordered" evidence="2">
    <location>
        <begin position="244"/>
        <end position="397"/>
    </location>
</feature>
<evidence type="ECO:0000313" key="5">
    <source>
        <dbReference type="Proteomes" id="UP000596742"/>
    </source>
</evidence>
<protein>
    <recommendedName>
        <fullName evidence="3">CCHC-type domain-containing protein</fullName>
    </recommendedName>
</protein>
<reference evidence="4" key="1">
    <citation type="submission" date="2018-11" db="EMBL/GenBank/DDBJ databases">
        <authorList>
            <person name="Alioto T."/>
            <person name="Alioto T."/>
        </authorList>
    </citation>
    <scope>NUCLEOTIDE SEQUENCE</scope>
</reference>
<keyword evidence="1" id="KW-0479">Metal-binding</keyword>
<sequence>MAEINSYSDAVSQPAYHKHTNFYPIHEGLEELRSVKPVFILETDLFGNTELQQKDFLQHEEVYKSIGSEVPRFQMKGLQRVKGMWRIYLAQELARDHLLTRGVSIRNKLLTVYDKNPRIPVAEQRPEYLRIRVSNIPLSAEDGMIFSFFQSNGVVVTSYFRERVRINGEMTDCQSGDRIFFVEPLEGTLPRFTRISKYNAKIYYKGQIYINPHITCQKCLKKGHKQDKCQNDWVCNECGKEGHKAKECQTPSKPAPDNDTPSKTASDNEANKTDDQSDSSESESGEETDIGDHVDHSETPPSQSILLPTEAITATTTAISKVVTEIDPDSQEKKTRKKKNKDKTKNKPKVESKGPIDKFIVNPESTTPVQKQGKRPATTPTDEYHKRQTDSSKSSKT</sequence>
<feature type="compositionally biased region" description="Low complexity" evidence="2">
    <location>
        <begin position="309"/>
        <end position="319"/>
    </location>
</feature>
<comment type="caution">
    <text evidence="4">The sequence shown here is derived from an EMBL/GenBank/DDBJ whole genome shotgun (WGS) entry which is preliminary data.</text>
</comment>